<accession>A0A4Q9QKW7</accession>
<sequence>MKYFLQKNLSKGVIALAAAIGGACLEATTDILKKNVEPALLEAKYSLEDWWSPLAPDALLGISLNIYAPTEDGKLRPEGASAAIPVARCRDPNWPGLVTPYSNSSLGFSTKAIISIHCRASGRISIDLLPQYGDTVRIFEGHFKDGEKVAFPGVADSYSAGVLVLHHLSNIEPVGPRVPVNKCQLTDSCNPEDWLVD</sequence>
<protein>
    <submittedName>
        <fullName evidence="1">Uncharacterized protein</fullName>
    </submittedName>
</protein>
<dbReference type="RefSeq" id="WP_131180467.1">
    <property type="nucleotide sequence ID" value="NZ_QJUI01000010.1"/>
</dbReference>
<gene>
    <name evidence="1" type="ORF">DNK06_13160</name>
</gene>
<evidence type="ECO:0000313" key="1">
    <source>
        <dbReference type="EMBL" id="TBU79353.1"/>
    </source>
</evidence>
<organism evidence="1 2">
    <name type="scientific">Phytopseudomonas daroniae</name>
    <dbReference type="NCBI Taxonomy" id="2487519"/>
    <lineage>
        <taxon>Bacteria</taxon>
        <taxon>Pseudomonadati</taxon>
        <taxon>Pseudomonadota</taxon>
        <taxon>Gammaproteobacteria</taxon>
        <taxon>Pseudomonadales</taxon>
        <taxon>Pseudomonadaceae</taxon>
        <taxon>Phytopseudomonas</taxon>
    </lineage>
</organism>
<proteinExistence type="predicted"/>
<keyword evidence="2" id="KW-1185">Reference proteome</keyword>
<dbReference type="OrthoDB" id="6923255at2"/>
<dbReference type="EMBL" id="QJUI01000010">
    <property type="protein sequence ID" value="TBU79353.1"/>
    <property type="molecule type" value="Genomic_DNA"/>
</dbReference>
<reference evidence="1 2" key="1">
    <citation type="submission" date="2018-06" db="EMBL/GenBank/DDBJ databases">
        <title>Three novel Pseudomonas species isolated from symptomatic oak.</title>
        <authorList>
            <person name="Bueno-Gonzalez V."/>
            <person name="Brady C."/>
        </authorList>
    </citation>
    <scope>NUCLEOTIDE SEQUENCE [LARGE SCALE GENOMIC DNA]</scope>
    <source>
        <strain evidence="1 2">P9A</strain>
    </source>
</reference>
<evidence type="ECO:0000313" key="2">
    <source>
        <dbReference type="Proteomes" id="UP000292302"/>
    </source>
</evidence>
<dbReference type="Proteomes" id="UP000292302">
    <property type="component" value="Unassembled WGS sequence"/>
</dbReference>
<comment type="caution">
    <text evidence="1">The sequence shown here is derived from an EMBL/GenBank/DDBJ whole genome shotgun (WGS) entry which is preliminary data.</text>
</comment>
<dbReference type="AlphaFoldDB" id="A0A4Q9QKW7"/>
<dbReference type="PROSITE" id="PS51257">
    <property type="entry name" value="PROKAR_LIPOPROTEIN"/>
    <property type="match status" value="1"/>
</dbReference>
<name>A0A4Q9QKW7_9GAMM</name>